<dbReference type="Proteomes" id="UP000001982">
    <property type="component" value="Chromosome"/>
</dbReference>
<dbReference type="SUPFAM" id="SSF53474">
    <property type="entry name" value="alpha/beta-Hydrolases"/>
    <property type="match status" value="1"/>
</dbReference>
<keyword evidence="2" id="KW-0378">Hydrolase</keyword>
<sequence>MMNHFLKITKKISLKTSILISVLLGFFTSYAVIAGTAVNNEFSRAGVLSHVYSSNLLARDYVIDVILPPGFNPQDQDKKYPVIYILDGYVHFPMTGFNMYLEQLVGDDGASKTPKAIVVGIEQPIMKYDWKIRTLDMTPTEIEKNGNVIGGGADKFLSFLNDELKPFINSTYSGDVNDQTILGHSLGGLFTLYTLFSQPESFDRYVIGSPTTWWDDDYIFELEDDFSEGNVDLKKHVYLFVGGDEVCNSDGELCGVAGVRKMTRKLKSRGYASLNVTKKVFKNEHHNSVVAPGYDQGLKFVMGRLTRKSK</sequence>
<proteinExistence type="inferred from homology"/>
<organism evidence="3 4">
    <name type="scientific">Shewanella denitrificans (strain OS217 / ATCC BAA-1090 / DSM 15013)</name>
    <dbReference type="NCBI Taxonomy" id="318161"/>
    <lineage>
        <taxon>Bacteria</taxon>
        <taxon>Pseudomonadati</taxon>
        <taxon>Pseudomonadota</taxon>
        <taxon>Gammaproteobacteria</taxon>
        <taxon>Alteromonadales</taxon>
        <taxon>Shewanellaceae</taxon>
        <taxon>Shewanella</taxon>
    </lineage>
</organism>
<dbReference type="HOGENOM" id="CLU_039834_0_2_6"/>
<dbReference type="InterPro" id="IPR000801">
    <property type="entry name" value="Esterase-like"/>
</dbReference>
<dbReference type="Gene3D" id="3.40.50.1820">
    <property type="entry name" value="alpha/beta hydrolase"/>
    <property type="match status" value="1"/>
</dbReference>
<dbReference type="GO" id="GO:0016788">
    <property type="term" value="F:hydrolase activity, acting on ester bonds"/>
    <property type="evidence" value="ECO:0007669"/>
    <property type="project" value="TreeGrafter"/>
</dbReference>
<evidence type="ECO:0000313" key="3">
    <source>
        <dbReference type="EMBL" id="ABE53538.1"/>
    </source>
</evidence>
<evidence type="ECO:0000256" key="2">
    <source>
        <dbReference type="ARBA" id="ARBA00022801"/>
    </source>
</evidence>
<evidence type="ECO:0000313" key="4">
    <source>
        <dbReference type="Proteomes" id="UP000001982"/>
    </source>
</evidence>
<dbReference type="eggNOG" id="COG2819">
    <property type="taxonomic scope" value="Bacteria"/>
</dbReference>
<dbReference type="PANTHER" id="PTHR40841">
    <property type="entry name" value="SIDEROPHORE TRIACETYLFUSARININE C ESTERASE"/>
    <property type="match status" value="1"/>
</dbReference>
<accession>Q12SN8</accession>
<dbReference type="InterPro" id="IPR052558">
    <property type="entry name" value="Siderophore_Hydrolase_D"/>
</dbReference>
<dbReference type="STRING" id="318161.Sden_0242"/>
<dbReference type="ESTHER" id="shedo-q12sn8">
    <property type="family name" value="A85-IroE-IroD-Fes-Yiel"/>
</dbReference>
<keyword evidence="4" id="KW-1185">Reference proteome</keyword>
<comment type="similarity">
    <text evidence="1">Belongs to the esterase D family.</text>
</comment>
<dbReference type="AlphaFoldDB" id="Q12SN8"/>
<evidence type="ECO:0000256" key="1">
    <source>
        <dbReference type="ARBA" id="ARBA00005622"/>
    </source>
</evidence>
<gene>
    <name evidence="3" type="ordered locus">Sden_0242</name>
</gene>
<protein>
    <submittedName>
        <fullName evidence="3">Putative esterase</fullName>
    </submittedName>
</protein>
<name>Q12SN8_SHEDO</name>
<dbReference type="InterPro" id="IPR029058">
    <property type="entry name" value="AB_hydrolase_fold"/>
</dbReference>
<dbReference type="Pfam" id="PF00756">
    <property type="entry name" value="Esterase"/>
    <property type="match status" value="1"/>
</dbReference>
<dbReference type="KEGG" id="sdn:Sden_0242"/>
<dbReference type="EMBL" id="CP000302">
    <property type="protein sequence ID" value="ABE53538.1"/>
    <property type="molecule type" value="Genomic_DNA"/>
</dbReference>
<dbReference type="PANTHER" id="PTHR40841:SF2">
    <property type="entry name" value="SIDEROPHORE-DEGRADING ESTERASE (EUROFUNG)"/>
    <property type="match status" value="1"/>
</dbReference>
<reference evidence="3 4" key="1">
    <citation type="submission" date="2006-03" db="EMBL/GenBank/DDBJ databases">
        <title>Complete sequence of Shewanella denitrificans OS217.</title>
        <authorList>
            <consortium name="US DOE Joint Genome Institute"/>
            <person name="Copeland A."/>
            <person name="Lucas S."/>
            <person name="Lapidus A."/>
            <person name="Barry K."/>
            <person name="Detter J.C."/>
            <person name="Glavina del Rio T."/>
            <person name="Hammon N."/>
            <person name="Israni S."/>
            <person name="Dalin E."/>
            <person name="Tice H."/>
            <person name="Pitluck S."/>
            <person name="Brettin T."/>
            <person name="Bruce D."/>
            <person name="Han C."/>
            <person name="Tapia R."/>
            <person name="Gilna P."/>
            <person name="Kiss H."/>
            <person name="Schmutz J."/>
            <person name="Larimer F."/>
            <person name="Land M."/>
            <person name="Hauser L."/>
            <person name="Kyrpides N."/>
            <person name="Lykidis A."/>
            <person name="Richardson P."/>
        </authorList>
    </citation>
    <scope>NUCLEOTIDE SEQUENCE [LARGE SCALE GENOMIC DNA]</scope>
    <source>
        <strain evidence="4">OS217 / ATCC BAA-1090 / DSM 15013</strain>
    </source>
</reference>